<dbReference type="RefSeq" id="WP_260901719.1">
    <property type="nucleotide sequence ID" value="NZ_JAOCZP010000002.1"/>
</dbReference>
<dbReference type="Gene3D" id="2.30.30.220">
    <property type="entry name" value="SspB-like"/>
    <property type="match status" value="1"/>
</dbReference>
<dbReference type="InterPro" id="IPR036760">
    <property type="entry name" value="SspB-like_sf"/>
</dbReference>
<evidence type="ECO:0000313" key="3">
    <source>
        <dbReference type="Proteomes" id="UP001320831"/>
    </source>
</evidence>
<feature type="compositionally biased region" description="Basic and acidic residues" evidence="1">
    <location>
        <begin position="155"/>
        <end position="170"/>
    </location>
</feature>
<protein>
    <submittedName>
        <fullName evidence="2">SspB family protein</fullName>
    </submittedName>
</protein>
<dbReference type="SUPFAM" id="SSF101738">
    <property type="entry name" value="SspB-like"/>
    <property type="match status" value="1"/>
</dbReference>
<dbReference type="InterPro" id="IPR007481">
    <property type="entry name" value="SspB"/>
</dbReference>
<feature type="compositionally biased region" description="Low complexity" evidence="1">
    <location>
        <begin position="144"/>
        <end position="154"/>
    </location>
</feature>
<name>A0ABT2LKC2_9HYPH</name>
<organism evidence="2 3">
    <name type="scientific">Chelativorans salis</name>
    <dbReference type="NCBI Taxonomy" id="2978478"/>
    <lineage>
        <taxon>Bacteria</taxon>
        <taxon>Pseudomonadati</taxon>
        <taxon>Pseudomonadota</taxon>
        <taxon>Alphaproteobacteria</taxon>
        <taxon>Hyphomicrobiales</taxon>
        <taxon>Phyllobacteriaceae</taxon>
        <taxon>Chelativorans</taxon>
    </lineage>
</organism>
<accession>A0ABT2LKC2</accession>
<comment type="caution">
    <text evidence="2">The sequence shown here is derived from an EMBL/GenBank/DDBJ whole genome shotgun (WGS) entry which is preliminary data.</text>
</comment>
<evidence type="ECO:0000313" key="2">
    <source>
        <dbReference type="EMBL" id="MCT7375051.1"/>
    </source>
</evidence>
<proteinExistence type="predicted"/>
<feature type="compositionally biased region" description="Acidic residues" evidence="1">
    <location>
        <begin position="123"/>
        <end position="132"/>
    </location>
</feature>
<sequence length="182" mass="20375">MPDDRIRYDILVQEAARGVMRKVLQETARAGLPGNHHFFITFMTGAPGVRISSRLKERYPEQMTIVIQYQYWDLKVSEKGFEVVLSFADTPEKLEVPFSAVRGFYDPSANFEMEFDDLKPDAEPEAEPEEAASEGKAQPRSVAKSKSPAKTAASKSKEKAEKAEKDEAKGADVVSLDAFRKK</sequence>
<gene>
    <name evidence="2" type="ORF">N5A92_08365</name>
</gene>
<dbReference type="Pfam" id="PF04386">
    <property type="entry name" value="SspB"/>
    <property type="match status" value="1"/>
</dbReference>
<feature type="region of interest" description="Disordered" evidence="1">
    <location>
        <begin position="119"/>
        <end position="182"/>
    </location>
</feature>
<evidence type="ECO:0000256" key="1">
    <source>
        <dbReference type="SAM" id="MobiDB-lite"/>
    </source>
</evidence>
<keyword evidence="3" id="KW-1185">Reference proteome</keyword>
<dbReference type="EMBL" id="JAOCZP010000002">
    <property type="protein sequence ID" value="MCT7375051.1"/>
    <property type="molecule type" value="Genomic_DNA"/>
</dbReference>
<reference evidence="2 3" key="1">
    <citation type="submission" date="2022-09" db="EMBL/GenBank/DDBJ databases">
        <title>Chelativorans salina sp. nov., a novel slightly halophilic bacterium isolated from a saline lake sediment enrichment.</title>
        <authorList>
            <person name="Gao L."/>
            <person name="Fang B.-Z."/>
            <person name="Li W.-J."/>
        </authorList>
    </citation>
    <scope>NUCLEOTIDE SEQUENCE [LARGE SCALE GENOMIC DNA]</scope>
    <source>
        <strain evidence="2 3">EGI FJ00035</strain>
    </source>
</reference>
<dbReference type="Proteomes" id="UP001320831">
    <property type="component" value="Unassembled WGS sequence"/>
</dbReference>